<comment type="caution">
    <text evidence="1">The sequence shown here is derived from an EMBL/GenBank/DDBJ whole genome shotgun (WGS) entry which is preliminary data.</text>
</comment>
<protein>
    <submittedName>
        <fullName evidence="1">Uncharacterized protein</fullName>
    </submittedName>
</protein>
<evidence type="ECO:0000313" key="1">
    <source>
        <dbReference type="EMBL" id="KXB32201.1"/>
    </source>
</evidence>
<dbReference type="PROSITE" id="PS51257">
    <property type="entry name" value="PROKAR_LIPOPROTEIN"/>
    <property type="match status" value="1"/>
</dbReference>
<dbReference type="AlphaFoldDB" id="A0A133XMM8"/>
<organism evidence="1 2">
    <name type="scientific">Dechloromonas denitrificans</name>
    <dbReference type="NCBI Taxonomy" id="281362"/>
    <lineage>
        <taxon>Bacteria</taxon>
        <taxon>Pseudomonadati</taxon>
        <taxon>Pseudomonadota</taxon>
        <taxon>Betaproteobacteria</taxon>
        <taxon>Rhodocyclales</taxon>
        <taxon>Azonexaceae</taxon>
        <taxon>Dechloromonas</taxon>
    </lineage>
</organism>
<gene>
    <name evidence="1" type="ORF">AT959_03860</name>
</gene>
<dbReference type="Proteomes" id="UP000070186">
    <property type="component" value="Unassembled WGS sequence"/>
</dbReference>
<evidence type="ECO:0000313" key="2">
    <source>
        <dbReference type="Proteomes" id="UP000070186"/>
    </source>
</evidence>
<reference evidence="1 2" key="1">
    <citation type="submission" date="2015-12" db="EMBL/GenBank/DDBJ databases">
        <title>Nitrous oxide reduction kinetics distinguish bacteria harboring typical versus atypical NosZ.</title>
        <authorList>
            <person name="Yoon S."/>
            <person name="Nissen S."/>
            <person name="Park D."/>
            <person name="Sanford R.A."/>
            <person name="Loeffler F.E."/>
        </authorList>
    </citation>
    <scope>NUCLEOTIDE SEQUENCE [LARGE SCALE GENOMIC DNA]</scope>
    <source>
        <strain evidence="1 2">ATCC BAA-841</strain>
    </source>
</reference>
<name>A0A133XMM8_9RHOO</name>
<dbReference type="EMBL" id="LODL01000007">
    <property type="protein sequence ID" value="KXB32201.1"/>
    <property type="molecule type" value="Genomic_DNA"/>
</dbReference>
<accession>A0A133XMM8</accession>
<sequence>MLRGQLVEVLIGATHLAALFWGQACPFAHALLNAALFIGFHVWIALGNAQPFLAWQILHAVPVCSQGSQNGLLRWAE</sequence>
<proteinExistence type="predicted"/>
<keyword evidence="2" id="KW-1185">Reference proteome</keyword>